<evidence type="ECO:0000259" key="8">
    <source>
        <dbReference type="PROSITE" id="PS51332"/>
    </source>
</evidence>
<dbReference type="GO" id="GO:0051539">
    <property type="term" value="F:4 iron, 4 sulfur cluster binding"/>
    <property type="evidence" value="ECO:0007669"/>
    <property type="project" value="UniProtKB-KW"/>
</dbReference>
<dbReference type="OrthoDB" id="9801424at2"/>
<feature type="domain" description="B12-binding" evidence="8">
    <location>
        <begin position="5"/>
        <end position="141"/>
    </location>
</feature>
<dbReference type="InterPro" id="IPR006638">
    <property type="entry name" value="Elp3/MiaA/NifB-like_rSAM"/>
</dbReference>
<dbReference type="InterPro" id="IPR007197">
    <property type="entry name" value="rSAM"/>
</dbReference>
<dbReference type="SUPFAM" id="SSF52242">
    <property type="entry name" value="Cobalamin (vitamin B12)-binding domain"/>
    <property type="match status" value="1"/>
</dbReference>
<dbReference type="Proteomes" id="UP000184278">
    <property type="component" value="Unassembled WGS sequence"/>
</dbReference>
<dbReference type="SFLD" id="SFLDS00029">
    <property type="entry name" value="Radical_SAM"/>
    <property type="match status" value="1"/>
</dbReference>
<protein>
    <submittedName>
        <fullName evidence="10">Radical SAM superfamily enzyme YgiQ, UPF0313 family</fullName>
    </submittedName>
</protein>
<organism evidence="10 11">
    <name type="scientific">Butyrivibrio fibrisolvens DSM 3071</name>
    <dbReference type="NCBI Taxonomy" id="1121131"/>
    <lineage>
        <taxon>Bacteria</taxon>
        <taxon>Bacillati</taxon>
        <taxon>Bacillota</taxon>
        <taxon>Clostridia</taxon>
        <taxon>Lachnospirales</taxon>
        <taxon>Lachnospiraceae</taxon>
        <taxon>Butyrivibrio</taxon>
    </lineage>
</organism>
<dbReference type="STRING" id="1121131.SAMN02745229_00936"/>
<evidence type="ECO:0000256" key="6">
    <source>
        <dbReference type="ARBA" id="ARBA00023004"/>
    </source>
</evidence>
<sequence length="441" mass="51848">MKDLNYMFVRVHYDARVASLEPLGLEYIMTVVKQEKKNCMIFDESLHSPFFRFQRLVKHIEENNISFVGFSIISYTAGYALDVIKKLKKLKPDIKIMVGGAEVNINHQDFMIDEIDYVYYDNGLESLRNAVRHNFEVSVLKDSTGLAYKKDGKWFENEKCPPISSYGVRPDRSIFYENRKKFRVLAKGCFSLMRGSFSCPQECKFCVSRTFNNCTYKERDIDDVVDEIVELDNDKIFFVDDDFLVNKERVKAICKKLLERKCTKTIMIFARADSIVNCEDIMPLLYKVGFRDMLVGLEAVEDTTLEKYNKNSSVMLNKKAVKILRDNNMVCVGLFVINYDFKHKDFMNINKFIKEEKLIWVLFSILIPFKGTPVYEENKDKLIRYEYKRTGGTSVLMKPEHLPAWFFKMEYDFLYYVNFPRIYMAGLLGTFNRKYKNKGTE</sequence>
<dbReference type="Gene3D" id="3.80.30.20">
    <property type="entry name" value="tm_1862 like domain"/>
    <property type="match status" value="1"/>
</dbReference>
<evidence type="ECO:0000259" key="9">
    <source>
        <dbReference type="PROSITE" id="PS51918"/>
    </source>
</evidence>
<dbReference type="InterPro" id="IPR058240">
    <property type="entry name" value="rSAM_sf"/>
</dbReference>
<keyword evidence="3" id="KW-0808">Transferase</keyword>
<evidence type="ECO:0000256" key="1">
    <source>
        <dbReference type="ARBA" id="ARBA00001966"/>
    </source>
</evidence>
<dbReference type="PROSITE" id="PS51332">
    <property type="entry name" value="B12_BINDING"/>
    <property type="match status" value="1"/>
</dbReference>
<proteinExistence type="predicted"/>
<keyword evidence="2" id="KW-0489">Methyltransferase</keyword>
<comment type="cofactor">
    <cofactor evidence="1">
        <name>[4Fe-4S] cluster</name>
        <dbReference type="ChEBI" id="CHEBI:49883"/>
    </cofactor>
</comment>
<evidence type="ECO:0000313" key="11">
    <source>
        <dbReference type="Proteomes" id="UP000184278"/>
    </source>
</evidence>
<keyword evidence="11" id="KW-1185">Reference proteome</keyword>
<dbReference type="Gene3D" id="3.40.50.280">
    <property type="entry name" value="Cobalamin-binding domain"/>
    <property type="match status" value="1"/>
</dbReference>
<keyword evidence="7" id="KW-0411">Iron-sulfur</keyword>
<dbReference type="CDD" id="cd01335">
    <property type="entry name" value="Radical_SAM"/>
    <property type="match status" value="1"/>
</dbReference>
<evidence type="ECO:0000256" key="3">
    <source>
        <dbReference type="ARBA" id="ARBA00022679"/>
    </source>
</evidence>
<dbReference type="PANTHER" id="PTHR43409:SF7">
    <property type="entry name" value="BLL1977 PROTEIN"/>
    <property type="match status" value="1"/>
</dbReference>
<keyword evidence="6" id="KW-0408">Iron</keyword>
<dbReference type="SFLD" id="SFLDG01082">
    <property type="entry name" value="B12-binding_domain_containing"/>
    <property type="match status" value="1"/>
</dbReference>
<dbReference type="GO" id="GO:0031419">
    <property type="term" value="F:cobalamin binding"/>
    <property type="evidence" value="ECO:0007669"/>
    <property type="project" value="InterPro"/>
</dbReference>
<dbReference type="InterPro" id="IPR006158">
    <property type="entry name" value="Cobalamin-bd"/>
</dbReference>
<keyword evidence="5" id="KW-0479">Metal-binding</keyword>
<dbReference type="PROSITE" id="PS51918">
    <property type="entry name" value="RADICAL_SAM"/>
    <property type="match status" value="1"/>
</dbReference>
<dbReference type="InterPro" id="IPR023404">
    <property type="entry name" value="rSAM_horseshoe"/>
</dbReference>
<feature type="domain" description="Radical SAM core" evidence="9">
    <location>
        <begin position="182"/>
        <end position="404"/>
    </location>
</feature>
<dbReference type="Pfam" id="PF04055">
    <property type="entry name" value="Radical_SAM"/>
    <property type="match status" value="1"/>
</dbReference>
<dbReference type="RefSeq" id="WP_073385901.1">
    <property type="nucleotide sequence ID" value="NZ_FQXK01000007.1"/>
</dbReference>
<evidence type="ECO:0000256" key="4">
    <source>
        <dbReference type="ARBA" id="ARBA00022691"/>
    </source>
</evidence>
<dbReference type="Pfam" id="PF02310">
    <property type="entry name" value="B12-binding"/>
    <property type="match status" value="1"/>
</dbReference>
<gene>
    <name evidence="10" type="ORF">SAMN02745229_00936</name>
</gene>
<name>A0A1M5W859_BUTFI</name>
<dbReference type="SUPFAM" id="SSF102114">
    <property type="entry name" value="Radical SAM enzymes"/>
    <property type="match status" value="1"/>
</dbReference>
<reference evidence="11" key="1">
    <citation type="submission" date="2016-11" db="EMBL/GenBank/DDBJ databases">
        <authorList>
            <person name="Varghese N."/>
            <person name="Submissions S."/>
        </authorList>
    </citation>
    <scope>NUCLEOTIDE SEQUENCE [LARGE SCALE GENOMIC DNA]</scope>
    <source>
        <strain evidence="11">DSM 3071</strain>
    </source>
</reference>
<evidence type="ECO:0000256" key="7">
    <source>
        <dbReference type="ARBA" id="ARBA00023014"/>
    </source>
</evidence>
<accession>A0A1M5W859</accession>
<dbReference type="InterPro" id="IPR034466">
    <property type="entry name" value="Methyltransferase_Class_B"/>
</dbReference>
<evidence type="ECO:0000256" key="5">
    <source>
        <dbReference type="ARBA" id="ARBA00022723"/>
    </source>
</evidence>
<dbReference type="InterPro" id="IPR051198">
    <property type="entry name" value="BchE-like"/>
</dbReference>
<dbReference type="AlphaFoldDB" id="A0A1M5W859"/>
<dbReference type="EMBL" id="FQXK01000007">
    <property type="protein sequence ID" value="SHH83383.1"/>
    <property type="molecule type" value="Genomic_DNA"/>
</dbReference>
<keyword evidence="4" id="KW-0949">S-adenosyl-L-methionine</keyword>
<evidence type="ECO:0000313" key="10">
    <source>
        <dbReference type="EMBL" id="SHH83383.1"/>
    </source>
</evidence>
<dbReference type="InterPro" id="IPR036724">
    <property type="entry name" value="Cobalamin-bd_sf"/>
</dbReference>
<dbReference type="GeneID" id="89510154"/>
<evidence type="ECO:0000256" key="2">
    <source>
        <dbReference type="ARBA" id="ARBA00022603"/>
    </source>
</evidence>
<dbReference type="GO" id="GO:0003824">
    <property type="term" value="F:catalytic activity"/>
    <property type="evidence" value="ECO:0007669"/>
    <property type="project" value="InterPro"/>
</dbReference>
<dbReference type="SFLD" id="SFLDG01123">
    <property type="entry name" value="methyltransferase_(Class_B)"/>
    <property type="match status" value="1"/>
</dbReference>
<dbReference type="SMART" id="SM00729">
    <property type="entry name" value="Elp3"/>
    <property type="match status" value="1"/>
</dbReference>
<dbReference type="GO" id="GO:0046872">
    <property type="term" value="F:metal ion binding"/>
    <property type="evidence" value="ECO:0007669"/>
    <property type="project" value="UniProtKB-KW"/>
</dbReference>
<dbReference type="PANTHER" id="PTHR43409">
    <property type="entry name" value="ANAEROBIC MAGNESIUM-PROTOPORPHYRIN IX MONOMETHYL ESTER CYCLASE-RELATED"/>
    <property type="match status" value="1"/>
</dbReference>